<dbReference type="RefSeq" id="WP_009840227.1">
    <property type="nucleotide sequence ID" value="NZ_CH959301.1"/>
</dbReference>
<dbReference type="STRING" id="87626.PTD2_21327"/>
<dbReference type="Pfam" id="PF17676">
    <property type="entry name" value="Peptidase_S66C"/>
    <property type="match status" value="1"/>
</dbReference>
<dbReference type="AlphaFoldDB" id="A4CAJ1"/>
<dbReference type="InterPro" id="IPR027478">
    <property type="entry name" value="LdcA_N"/>
</dbReference>
<evidence type="ECO:0000259" key="5">
    <source>
        <dbReference type="Pfam" id="PF17676"/>
    </source>
</evidence>
<reference evidence="6 7" key="1">
    <citation type="submission" date="2006-02" db="EMBL/GenBank/DDBJ databases">
        <authorList>
            <person name="Moran M.A."/>
            <person name="Kjelleberg S."/>
            <person name="Egan S."/>
            <person name="Saunders N."/>
            <person name="Thomas T."/>
            <person name="Ferriera S."/>
            <person name="Johnson J."/>
            <person name="Kravitz S."/>
            <person name="Halpern A."/>
            <person name="Remington K."/>
            <person name="Beeson K."/>
            <person name="Tran B."/>
            <person name="Rogers Y.-H."/>
            <person name="Friedman R."/>
            <person name="Venter J.C."/>
        </authorList>
    </citation>
    <scope>NUCLEOTIDE SEQUENCE [LARGE SCALE GENOMIC DNA]</scope>
    <source>
        <strain evidence="6 7">D2</strain>
    </source>
</reference>
<evidence type="ECO:0000259" key="4">
    <source>
        <dbReference type="Pfam" id="PF02016"/>
    </source>
</evidence>
<dbReference type="PIRSF" id="PIRSF028757">
    <property type="entry name" value="LD-carboxypeptidase"/>
    <property type="match status" value="1"/>
</dbReference>
<dbReference type="OrthoDB" id="9807329at2"/>
<keyword evidence="2" id="KW-0378">Hydrolase</keyword>
<dbReference type="InterPro" id="IPR027461">
    <property type="entry name" value="Carboxypeptidase_A_C_sf"/>
</dbReference>
<feature type="active site" description="Nucleophile" evidence="3">
    <location>
        <position position="112"/>
    </location>
</feature>
<dbReference type="CDD" id="cd07062">
    <property type="entry name" value="Peptidase_S66_mccF_like"/>
    <property type="match status" value="1"/>
</dbReference>
<organism evidence="6 7">
    <name type="scientific">Pseudoalteromonas tunicata D2</name>
    <dbReference type="NCBI Taxonomy" id="87626"/>
    <lineage>
        <taxon>Bacteria</taxon>
        <taxon>Pseudomonadati</taxon>
        <taxon>Pseudomonadota</taxon>
        <taxon>Gammaproteobacteria</taxon>
        <taxon>Alteromonadales</taxon>
        <taxon>Pseudoalteromonadaceae</taxon>
        <taxon>Pseudoalteromonas</taxon>
    </lineage>
</organism>
<evidence type="ECO:0000256" key="2">
    <source>
        <dbReference type="ARBA" id="ARBA00022801"/>
    </source>
</evidence>
<dbReference type="SUPFAM" id="SSF52317">
    <property type="entry name" value="Class I glutamine amidotransferase-like"/>
    <property type="match status" value="1"/>
</dbReference>
<evidence type="ECO:0000313" key="7">
    <source>
        <dbReference type="Proteomes" id="UP000006201"/>
    </source>
</evidence>
<dbReference type="SUPFAM" id="SSF141986">
    <property type="entry name" value="LD-carboxypeptidase A C-terminal domain-like"/>
    <property type="match status" value="1"/>
</dbReference>
<dbReference type="InterPro" id="IPR029062">
    <property type="entry name" value="Class_I_gatase-like"/>
</dbReference>
<evidence type="ECO:0000256" key="3">
    <source>
        <dbReference type="PIRSR" id="PIRSR028757-1"/>
    </source>
</evidence>
<evidence type="ECO:0000256" key="1">
    <source>
        <dbReference type="ARBA" id="ARBA00010233"/>
    </source>
</evidence>
<dbReference type="InterPro" id="IPR040449">
    <property type="entry name" value="Peptidase_S66_N"/>
</dbReference>
<name>A4CAJ1_9GAMM</name>
<accession>A4CAJ1</accession>
<dbReference type="Pfam" id="PF02016">
    <property type="entry name" value="Peptidase_S66"/>
    <property type="match status" value="1"/>
</dbReference>
<dbReference type="Gene3D" id="3.50.30.60">
    <property type="entry name" value="LD-carboxypeptidase A C-terminal domain-like"/>
    <property type="match status" value="1"/>
</dbReference>
<dbReference type="InterPro" id="IPR003507">
    <property type="entry name" value="S66_fam"/>
</dbReference>
<feature type="active site" description="Charge relay system" evidence="3">
    <location>
        <position position="240"/>
    </location>
</feature>
<evidence type="ECO:0008006" key="8">
    <source>
        <dbReference type="Google" id="ProtNLM"/>
    </source>
</evidence>
<keyword evidence="7" id="KW-1185">Reference proteome</keyword>
<feature type="domain" description="LD-carboxypeptidase N-terminal" evidence="4">
    <location>
        <begin position="14"/>
        <end position="131"/>
    </location>
</feature>
<dbReference type="PANTHER" id="PTHR30237">
    <property type="entry name" value="MURAMOYLTETRAPEPTIDE CARBOXYPEPTIDASE"/>
    <property type="match status" value="1"/>
</dbReference>
<dbReference type="HOGENOM" id="CLU_034346_1_0_6"/>
<dbReference type="InterPro" id="IPR040921">
    <property type="entry name" value="Peptidase_S66C"/>
</dbReference>
<dbReference type="EMBL" id="AAOH01000004">
    <property type="protein sequence ID" value="EAR28399.1"/>
    <property type="molecule type" value="Genomic_DNA"/>
</dbReference>
<dbReference type="PANTHER" id="PTHR30237:SF4">
    <property type="entry name" value="LD-CARBOXYPEPTIDASE C-TERMINAL DOMAIN-CONTAINING PROTEIN"/>
    <property type="match status" value="1"/>
</dbReference>
<dbReference type="Proteomes" id="UP000006201">
    <property type="component" value="Unassembled WGS sequence"/>
</dbReference>
<protein>
    <recommendedName>
        <fullName evidence="8">LD-carboxypeptidase</fullName>
    </recommendedName>
</protein>
<evidence type="ECO:0000313" key="6">
    <source>
        <dbReference type="EMBL" id="EAR28399.1"/>
    </source>
</evidence>
<dbReference type="GO" id="GO:0016787">
    <property type="term" value="F:hydrolase activity"/>
    <property type="evidence" value="ECO:0007669"/>
    <property type="project" value="UniProtKB-KW"/>
</dbReference>
<comment type="similarity">
    <text evidence="1">Belongs to the peptidase S66 family.</text>
</comment>
<dbReference type="eggNOG" id="COG1619">
    <property type="taxonomic scope" value="Bacteria"/>
</dbReference>
<feature type="active site" description="Charge relay system" evidence="3">
    <location>
        <position position="313"/>
    </location>
</feature>
<proteinExistence type="inferred from homology"/>
<dbReference type="Gene3D" id="3.40.50.10740">
    <property type="entry name" value="Class I glutamine amidotransferase-like"/>
    <property type="match status" value="1"/>
</dbReference>
<gene>
    <name evidence="6" type="ORF">PTD2_21327</name>
</gene>
<feature type="domain" description="LD-carboxypeptidase C-terminal" evidence="5">
    <location>
        <begin position="206"/>
        <end position="327"/>
    </location>
</feature>
<comment type="caution">
    <text evidence="6">The sequence shown here is derived from an EMBL/GenBank/DDBJ whole genome shotgun (WGS) entry which is preliminary data.</text>
</comment>
<sequence>MKKPNRLKIGDTLAIVTPSWGGPACFAEVFNLGIKNLESLGFKVIIMPSACLDAQTIYHNPKLRADDIHQALQDPNIAGVISAIGGTDSARVLPYLDPEIFLENPKFFMGFSDATTITTFINQLGIVSFNGPSIMAGFSQLKTHSVEYQTYLSDFIFSNPCALKLPAFDYYSDGYPEWSEPKNLGLLKPLKVNSGPHFIQGNGVGSGQLFGGCIEVLEMLKGTQFWPNSDFWHNKILFLETSEDKPSIDYIQFWLRNYGVMGVFDKLSGLIFGRARDYSDEEKQQLDKVILQVIAIEFGQGDLPIVTNMSFGHTDPQIILSLGINYQIDTQNQSITQLESSFNETYFNREL</sequence>